<evidence type="ECO:0000313" key="1">
    <source>
        <dbReference type="EMBL" id="UOG74205.1"/>
    </source>
</evidence>
<evidence type="ECO:0000313" key="2">
    <source>
        <dbReference type="Proteomes" id="UP000831113"/>
    </source>
</evidence>
<proteinExistence type="predicted"/>
<reference evidence="1 2" key="1">
    <citation type="submission" date="2022-03" db="EMBL/GenBank/DDBJ databases">
        <title>Hymenobactersp. isolated from the air.</title>
        <authorList>
            <person name="Won M."/>
            <person name="Kwon S.-W."/>
        </authorList>
    </citation>
    <scope>NUCLEOTIDE SEQUENCE [LARGE SCALE GENOMIC DNA]</scope>
    <source>
        <strain evidence="1 2">KACC 21982</strain>
    </source>
</reference>
<organism evidence="1 2">
    <name type="scientific">Hymenobacter tibetensis</name>
    <dbReference type="NCBI Taxonomy" id="497967"/>
    <lineage>
        <taxon>Bacteria</taxon>
        <taxon>Pseudomonadati</taxon>
        <taxon>Bacteroidota</taxon>
        <taxon>Cytophagia</taxon>
        <taxon>Cytophagales</taxon>
        <taxon>Hymenobacteraceae</taxon>
        <taxon>Hymenobacter</taxon>
    </lineage>
</organism>
<gene>
    <name evidence="1" type="ORF">MTX78_19040</name>
</gene>
<name>A0ABY4CYD6_9BACT</name>
<dbReference type="RefSeq" id="WP_243797476.1">
    <property type="nucleotide sequence ID" value="NZ_CP094669.1"/>
</dbReference>
<sequence>MEHHAHDNFTPFREVSLFIRGSDAAGNTVIVLADGQLATTCPGEAPLTFITVSTTTRQVQQVKHEFPNGCVPRITQPQIRQLTAAFLRYQAQSLRADSDGNVFVGFEKRGLMAADLVYVNAPAHLDKYFYTDFAPVAGKWYARKASD</sequence>
<protein>
    <submittedName>
        <fullName evidence="1">Uncharacterized protein</fullName>
    </submittedName>
</protein>
<dbReference type="Proteomes" id="UP000831113">
    <property type="component" value="Chromosome"/>
</dbReference>
<accession>A0ABY4CYD6</accession>
<keyword evidence="2" id="KW-1185">Reference proteome</keyword>
<dbReference type="EMBL" id="CP094669">
    <property type="protein sequence ID" value="UOG74205.1"/>
    <property type="molecule type" value="Genomic_DNA"/>
</dbReference>